<dbReference type="SUPFAM" id="SSF63737">
    <property type="entry name" value="Leukotriene A4 hydrolase N-terminal domain"/>
    <property type="match status" value="1"/>
</dbReference>
<comment type="caution">
    <text evidence="1">The sequence shown here is derived from an EMBL/GenBank/DDBJ whole genome shotgun (WGS) entry which is preliminary data.</text>
</comment>
<reference evidence="1 2" key="1">
    <citation type="submission" date="2015-01" db="EMBL/GenBank/DDBJ databases">
        <title>Evolution of Trichinella species and genotypes.</title>
        <authorList>
            <person name="Korhonen P.K."/>
            <person name="Edoardo P."/>
            <person name="Giuseppe L.R."/>
            <person name="Gasser R.B."/>
        </authorList>
    </citation>
    <scope>NUCLEOTIDE SEQUENCE [LARGE SCALE GENOMIC DNA]</scope>
    <source>
        <strain evidence="1">ISS1029</strain>
    </source>
</reference>
<evidence type="ECO:0000313" key="2">
    <source>
        <dbReference type="Proteomes" id="UP000055024"/>
    </source>
</evidence>
<proteinExistence type="predicted"/>
<evidence type="ECO:0000313" key="1">
    <source>
        <dbReference type="EMBL" id="KRZ17551.1"/>
    </source>
</evidence>
<accession>A0A0V1I429</accession>
<sequence length="150" mass="16992">MAMVPVLSKSIDKSAQPIEYILELNLDFEEKLFFGVGKTQVLDIHAAELTVYEAYFFCEEGECASTYMEVDKENELWGLWFVPPISASYATLRLKFHGTVGQSQHGVFYIPISNGPIFATHCESTPHKMEIHHGTSSMEWRILGTDRADQ</sequence>
<gene>
    <name evidence="1" type="ORF">T11_13200</name>
</gene>
<dbReference type="InterPro" id="IPR042097">
    <property type="entry name" value="Aminopeptidase_N-like_N_sf"/>
</dbReference>
<protein>
    <submittedName>
        <fullName evidence="1">Uncharacterized protein</fullName>
    </submittedName>
</protein>
<keyword evidence="2" id="KW-1185">Reference proteome</keyword>
<organism evidence="1 2">
    <name type="scientific">Trichinella zimbabwensis</name>
    <dbReference type="NCBI Taxonomy" id="268475"/>
    <lineage>
        <taxon>Eukaryota</taxon>
        <taxon>Metazoa</taxon>
        <taxon>Ecdysozoa</taxon>
        <taxon>Nematoda</taxon>
        <taxon>Enoplea</taxon>
        <taxon>Dorylaimia</taxon>
        <taxon>Trichinellida</taxon>
        <taxon>Trichinellidae</taxon>
        <taxon>Trichinella</taxon>
    </lineage>
</organism>
<dbReference type="Gene3D" id="2.60.40.1730">
    <property type="entry name" value="tricorn interacting facor f3 domain"/>
    <property type="match status" value="1"/>
</dbReference>
<dbReference type="EMBL" id="JYDP01000006">
    <property type="protein sequence ID" value="KRZ17551.1"/>
    <property type="molecule type" value="Genomic_DNA"/>
</dbReference>
<name>A0A0V1I429_9BILA</name>
<dbReference type="OrthoDB" id="5931431at2759"/>
<dbReference type="Proteomes" id="UP000055024">
    <property type="component" value="Unassembled WGS sequence"/>
</dbReference>
<dbReference type="AlphaFoldDB" id="A0A0V1I429"/>